<organism evidence="6 7">
    <name type="scientific">Microctonus hyperodae</name>
    <name type="common">Parasitoid wasp</name>
    <dbReference type="NCBI Taxonomy" id="165561"/>
    <lineage>
        <taxon>Eukaryota</taxon>
        <taxon>Metazoa</taxon>
        <taxon>Ecdysozoa</taxon>
        <taxon>Arthropoda</taxon>
        <taxon>Hexapoda</taxon>
        <taxon>Insecta</taxon>
        <taxon>Pterygota</taxon>
        <taxon>Neoptera</taxon>
        <taxon>Endopterygota</taxon>
        <taxon>Hymenoptera</taxon>
        <taxon>Apocrita</taxon>
        <taxon>Ichneumonoidea</taxon>
        <taxon>Braconidae</taxon>
        <taxon>Euphorinae</taxon>
        <taxon>Microctonus</taxon>
    </lineage>
</organism>
<feature type="coiled-coil region" evidence="5">
    <location>
        <begin position="218"/>
        <end position="245"/>
    </location>
</feature>
<evidence type="ECO:0000256" key="1">
    <source>
        <dbReference type="ARBA" id="ARBA00004496"/>
    </source>
</evidence>
<keyword evidence="3" id="KW-0963">Cytoplasm</keyword>
<comment type="subcellular location">
    <subcellularLocation>
        <location evidence="1">Cytoplasm</location>
    </subcellularLocation>
</comment>
<sequence length="403" mass="45439">MADSKYADLPGIAYNQVDVYETTDLPESEQFSTYNEEETDAIERLHISASEAFNKFKGKHVITKGVDFSDKISRKPRTGYNAVFGVWELPGEGEQETPLQKYQRLQSEIKELFDEVSSLKEKAKEDEETKNAVDIMAQVEEAGKQLNSLKLDECLGTDLVATLSDPQGTRLKQLESQIELFKSAGGQEIKKEQPKDSDTPTVNGVLKYEMIYLPERAKMQEVTRVAQLEQRLARLENVIGVHDDKLDKFTQNLKSQGVVEAVQQLSAKTALLDSTQIEAMGSRVTTLIHKMDTLAQKKSSMPPDNERDQKVAEMYEILKKTETMSQILPQTVERMVSLKAIHSRAGEFTKSLMQLEELQSQISSKLESNSSVLKGVQESFATNLEVIRKNITALEERVNKLKK</sequence>
<evidence type="ECO:0000256" key="5">
    <source>
        <dbReference type="SAM" id="Coils"/>
    </source>
</evidence>
<accession>A0AA39FRW4</accession>
<dbReference type="AlphaFoldDB" id="A0AA39FRW4"/>
<gene>
    <name evidence="6" type="ORF">PV327_010430</name>
</gene>
<dbReference type="GO" id="GO:0005737">
    <property type="term" value="C:cytoplasm"/>
    <property type="evidence" value="ECO:0007669"/>
    <property type="project" value="UniProtKB-SubCell"/>
</dbReference>
<name>A0AA39FRW4_MICHY</name>
<reference evidence="6" key="2">
    <citation type="submission" date="2023-03" db="EMBL/GenBank/DDBJ databases">
        <authorList>
            <person name="Inwood S.N."/>
            <person name="Skelly J.G."/>
            <person name="Guhlin J."/>
            <person name="Harrop T.W.R."/>
            <person name="Goldson S.G."/>
            <person name="Dearden P.K."/>
        </authorList>
    </citation>
    <scope>NUCLEOTIDE SEQUENCE</scope>
    <source>
        <strain evidence="6">Lincoln</strain>
        <tissue evidence="6">Whole body</tissue>
    </source>
</reference>
<dbReference type="InterPro" id="IPR028133">
    <property type="entry name" value="Dynamitin"/>
</dbReference>
<dbReference type="Proteomes" id="UP001168972">
    <property type="component" value="Unassembled WGS sequence"/>
</dbReference>
<dbReference type="GO" id="GO:0007017">
    <property type="term" value="P:microtubule-based process"/>
    <property type="evidence" value="ECO:0007669"/>
    <property type="project" value="InterPro"/>
</dbReference>
<evidence type="ECO:0000256" key="4">
    <source>
        <dbReference type="ARBA" id="ARBA00023017"/>
    </source>
</evidence>
<evidence type="ECO:0000256" key="2">
    <source>
        <dbReference type="ARBA" id="ARBA00006176"/>
    </source>
</evidence>
<keyword evidence="7" id="KW-1185">Reference proteome</keyword>
<reference evidence="6" key="1">
    <citation type="journal article" date="2023" name="bioRxiv">
        <title>Scaffold-level genome assemblies of two parasitoid biocontrol wasps reveal the parthenogenesis mechanism and an associated novel virus.</title>
        <authorList>
            <person name="Inwood S."/>
            <person name="Skelly J."/>
            <person name="Guhlin J."/>
            <person name="Harrop T."/>
            <person name="Goldson S."/>
            <person name="Dearden P."/>
        </authorList>
    </citation>
    <scope>NUCLEOTIDE SEQUENCE</scope>
    <source>
        <strain evidence="6">Lincoln</strain>
        <tissue evidence="6">Whole body</tissue>
    </source>
</reference>
<evidence type="ECO:0008006" key="8">
    <source>
        <dbReference type="Google" id="ProtNLM"/>
    </source>
</evidence>
<comment type="similarity">
    <text evidence="2">Belongs to the dynactin subunit 2 family.</text>
</comment>
<proteinExistence type="inferred from homology"/>
<dbReference type="EMBL" id="JAQQBR010000006">
    <property type="protein sequence ID" value="KAK0174692.1"/>
    <property type="molecule type" value="Genomic_DNA"/>
</dbReference>
<keyword evidence="5" id="KW-0175">Coiled coil</keyword>
<dbReference type="GO" id="GO:0005869">
    <property type="term" value="C:dynactin complex"/>
    <property type="evidence" value="ECO:0007669"/>
    <property type="project" value="InterPro"/>
</dbReference>
<dbReference type="PANTHER" id="PTHR15346">
    <property type="entry name" value="DYNACTIN SUBUNIT"/>
    <property type="match status" value="1"/>
</dbReference>
<dbReference type="GO" id="GO:0030286">
    <property type="term" value="C:dynein complex"/>
    <property type="evidence" value="ECO:0007669"/>
    <property type="project" value="UniProtKB-KW"/>
</dbReference>
<feature type="coiled-coil region" evidence="5">
    <location>
        <begin position="102"/>
        <end position="129"/>
    </location>
</feature>
<evidence type="ECO:0000313" key="7">
    <source>
        <dbReference type="Proteomes" id="UP001168972"/>
    </source>
</evidence>
<comment type="caution">
    <text evidence="6">The sequence shown here is derived from an EMBL/GenBank/DDBJ whole genome shotgun (WGS) entry which is preliminary data.</text>
</comment>
<protein>
    <recommendedName>
        <fullName evidence="8">Dynactin subunit 2</fullName>
    </recommendedName>
</protein>
<keyword evidence="4" id="KW-0243">Dynein</keyword>
<evidence type="ECO:0000313" key="6">
    <source>
        <dbReference type="EMBL" id="KAK0174692.1"/>
    </source>
</evidence>
<dbReference type="Pfam" id="PF04912">
    <property type="entry name" value="Dynamitin"/>
    <property type="match status" value="1"/>
</dbReference>
<evidence type="ECO:0000256" key="3">
    <source>
        <dbReference type="ARBA" id="ARBA00022490"/>
    </source>
</evidence>